<reference evidence="2" key="1">
    <citation type="journal article" date="2020" name="mSystems">
        <title>Genome- and Community-Level Interaction Insights into Carbon Utilization and Element Cycling Functions of Hydrothermarchaeota in Hydrothermal Sediment.</title>
        <authorList>
            <person name="Zhou Z."/>
            <person name="Liu Y."/>
            <person name="Xu W."/>
            <person name="Pan J."/>
            <person name="Luo Z.H."/>
            <person name="Li M."/>
        </authorList>
    </citation>
    <scope>NUCLEOTIDE SEQUENCE [LARGE SCALE GENOMIC DNA]</scope>
    <source>
        <strain evidence="2">SpSt-751</strain>
    </source>
</reference>
<dbReference type="PANTHER" id="PTHR36304">
    <property type="entry name" value="DOMAIN GTPASE-ACTIVATING PROTEIN, PUTATIVE-RELATED-RELATED"/>
    <property type="match status" value="1"/>
</dbReference>
<dbReference type="EMBL" id="DTGA01000022">
    <property type="protein sequence ID" value="HGB30381.1"/>
    <property type="molecule type" value="Genomic_DNA"/>
</dbReference>
<dbReference type="Pfam" id="PF14332">
    <property type="entry name" value="DUF4388"/>
    <property type="match status" value="1"/>
</dbReference>
<feature type="domain" description="PatA-like N-terminal" evidence="1">
    <location>
        <begin position="4"/>
        <end position="100"/>
    </location>
</feature>
<proteinExistence type="predicted"/>
<evidence type="ECO:0000313" key="2">
    <source>
        <dbReference type="EMBL" id="HGB30381.1"/>
    </source>
</evidence>
<evidence type="ECO:0000259" key="1">
    <source>
        <dbReference type="Pfam" id="PF14332"/>
    </source>
</evidence>
<gene>
    <name evidence="2" type="ORF">ENV35_00725</name>
</gene>
<dbReference type="InterPro" id="IPR025497">
    <property type="entry name" value="PatA-like_N"/>
</dbReference>
<dbReference type="AlphaFoldDB" id="A0A7C3SML9"/>
<organism evidence="2">
    <name type="scientific">Dictyoglomus turgidum</name>
    <dbReference type="NCBI Taxonomy" id="513050"/>
    <lineage>
        <taxon>Bacteria</taxon>
        <taxon>Pseudomonadati</taxon>
        <taxon>Dictyoglomota</taxon>
        <taxon>Dictyoglomia</taxon>
        <taxon>Dictyoglomales</taxon>
        <taxon>Dictyoglomaceae</taxon>
        <taxon>Dictyoglomus</taxon>
    </lineage>
</organism>
<comment type="caution">
    <text evidence="2">The sequence shown here is derived from an EMBL/GenBank/DDBJ whole genome shotgun (WGS) entry which is preliminary data.</text>
</comment>
<sequence>MGLKGNLQSIPLWEILQTISIGKKTGRLEIDNGSKRAEIFIDNGKIVNVRSGFIEGYDALLGIVLWNKGDFVFYPEEKTSQTLLNLDPLEVLINVSVYIDLINYLGDFILLPVRVDGLALEEEVISSAFDGILKVRDVILNSPLGEYRSLEIIKKLIKEKKLIFPEEDSRVFLLYTFWRRWRYLLKEGNKIGVNERNLRKVIKDFISGMQEELSFIIEDITSSDNVSWHYFYRNIIKFPESKIEVFFREAFEVLNKQIKMPSDRKKLEQFSILLGEKGDNIYVSVNRNLDTNELIVSLFFNGERSLKQVFHYSLLDKIETQSIIVDLITNKYLIDVSEDKKLDLIHSFYIFWRRFLREMKEKGLDNELIEIYRKYIDSSILDIRLMFSHVIEGYVPNFAYFDKEKEKYSEEEIAEFIKGGIDLIFNEMKKKIGETDLKVLLQKVLEEIKILNPRNVEKYAMVV</sequence>
<name>A0A7C3SML9_9BACT</name>
<protein>
    <submittedName>
        <fullName evidence="2">DUF4388 domain-containing protein</fullName>
    </submittedName>
</protein>
<dbReference type="PANTHER" id="PTHR36304:SF4">
    <property type="entry name" value="DUF4388 DOMAIN-CONTAINING PROTEIN"/>
    <property type="match status" value="1"/>
</dbReference>
<accession>A0A7C3SML9</accession>